<dbReference type="AlphaFoldDB" id="A0A1F6TH58"/>
<reference evidence="2 3" key="1">
    <citation type="journal article" date="2016" name="Nat. Commun.">
        <title>Thousands of microbial genomes shed light on interconnected biogeochemical processes in an aquifer system.</title>
        <authorList>
            <person name="Anantharaman K."/>
            <person name="Brown C.T."/>
            <person name="Hug L.A."/>
            <person name="Sharon I."/>
            <person name="Castelle C.J."/>
            <person name="Probst A.J."/>
            <person name="Thomas B.C."/>
            <person name="Singh A."/>
            <person name="Wilkins M.J."/>
            <person name="Karaoz U."/>
            <person name="Brodie E.L."/>
            <person name="Williams K.H."/>
            <person name="Hubbard S.S."/>
            <person name="Banfield J.F."/>
        </authorList>
    </citation>
    <scope>NUCLEOTIDE SEQUENCE [LARGE SCALE GENOMIC DNA]</scope>
</reference>
<dbReference type="CDD" id="cd02440">
    <property type="entry name" value="AdoMet_MTases"/>
    <property type="match status" value="1"/>
</dbReference>
<evidence type="ECO:0000313" key="2">
    <source>
        <dbReference type="EMBL" id="OGI44416.1"/>
    </source>
</evidence>
<gene>
    <name evidence="2" type="ORF">A2637_00440</name>
</gene>
<organism evidence="2 3">
    <name type="scientific">Candidatus Muproteobacteria bacterium RIFCSPHIGHO2_01_FULL_65_16</name>
    <dbReference type="NCBI Taxonomy" id="1817764"/>
    <lineage>
        <taxon>Bacteria</taxon>
        <taxon>Pseudomonadati</taxon>
        <taxon>Pseudomonadota</taxon>
        <taxon>Candidatus Muproteobacteria</taxon>
    </lineage>
</organism>
<dbReference type="EMBL" id="MFSY01000124">
    <property type="protein sequence ID" value="OGI44416.1"/>
    <property type="molecule type" value="Genomic_DNA"/>
</dbReference>
<dbReference type="Pfam" id="PF08241">
    <property type="entry name" value="Methyltransf_11"/>
    <property type="match status" value="1"/>
</dbReference>
<dbReference type="InterPro" id="IPR050508">
    <property type="entry name" value="Methyltransf_Superfamily"/>
</dbReference>
<dbReference type="Gene3D" id="3.40.50.150">
    <property type="entry name" value="Vaccinia Virus protein VP39"/>
    <property type="match status" value="1"/>
</dbReference>
<dbReference type="GO" id="GO:0008757">
    <property type="term" value="F:S-adenosylmethionine-dependent methyltransferase activity"/>
    <property type="evidence" value="ECO:0007669"/>
    <property type="project" value="InterPro"/>
</dbReference>
<sequence>MRADRPASDHAADYDAWYATSRGAWLGGREAEALIRLGGIGSGTILLDVGCGSGWFTRRFGATGCAATGLDRDPAMIKYARARGGADYMQGDMLALPFPDKSFDVVTAVTALCFVDDEHKALAEMIRVARRRVVLGLLHRRSLLYLRKRGRGAYAGAHWHTRAEVEALLHSFPQLRGHKIETLLFWPGGPVAGRALEKLPWLSRRCGGFMAVGIELQASSDKLKA</sequence>
<evidence type="ECO:0000313" key="3">
    <source>
        <dbReference type="Proteomes" id="UP000179360"/>
    </source>
</evidence>
<dbReference type="PANTHER" id="PTHR42912">
    <property type="entry name" value="METHYLTRANSFERASE"/>
    <property type="match status" value="1"/>
</dbReference>
<name>A0A1F6TH58_9PROT</name>
<dbReference type="Proteomes" id="UP000179360">
    <property type="component" value="Unassembled WGS sequence"/>
</dbReference>
<proteinExistence type="predicted"/>
<dbReference type="STRING" id="1817764.A2637_00440"/>
<dbReference type="InterPro" id="IPR029063">
    <property type="entry name" value="SAM-dependent_MTases_sf"/>
</dbReference>
<dbReference type="InterPro" id="IPR013216">
    <property type="entry name" value="Methyltransf_11"/>
</dbReference>
<protein>
    <recommendedName>
        <fullName evidence="1">Methyltransferase type 11 domain-containing protein</fullName>
    </recommendedName>
</protein>
<comment type="caution">
    <text evidence="2">The sequence shown here is derived from an EMBL/GenBank/DDBJ whole genome shotgun (WGS) entry which is preliminary data.</text>
</comment>
<feature type="domain" description="Methyltransferase type 11" evidence="1">
    <location>
        <begin position="47"/>
        <end position="131"/>
    </location>
</feature>
<evidence type="ECO:0000259" key="1">
    <source>
        <dbReference type="Pfam" id="PF08241"/>
    </source>
</evidence>
<dbReference type="SUPFAM" id="SSF53335">
    <property type="entry name" value="S-adenosyl-L-methionine-dependent methyltransferases"/>
    <property type="match status" value="1"/>
</dbReference>
<accession>A0A1F6TH58</accession>